<dbReference type="PANTHER" id="PTHR43433:SF10">
    <property type="entry name" value="AB HYDROLASE-1 DOMAIN-CONTAINING PROTEIN"/>
    <property type="match status" value="1"/>
</dbReference>
<dbReference type="SUPFAM" id="SSF53474">
    <property type="entry name" value="alpha/beta-Hydrolases"/>
    <property type="match status" value="1"/>
</dbReference>
<reference evidence="2" key="1">
    <citation type="submission" date="2023-07" db="EMBL/GenBank/DDBJ databases">
        <title>Black Yeasts Isolated from many extreme environments.</title>
        <authorList>
            <person name="Coleine C."/>
            <person name="Stajich J.E."/>
            <person name="Selbmann L."/>
        </authorList>
    </citation>
    <scope>NUCLEOTIDE SEQUENCE</scope>
    <source>
        <strain evidence="2">CCFEE 5485</strain>
    </source>
</reference>
<gene>
    <name evidence="2" type="ORF">LTR78_000558</name>
</gene>
<keyword evidence="3" id="KW-1185">Reference proteome</keyword>
<accession>A0AAE1C6N6</accession>
<dbReference type="InterPro" id="IPR050471">
    <property type="entry name" value="AB_hydrolase"/>
</dbReference>
<sequence length="293" mass="32099">MDQIKLPSGDVLDIEISGAKDGFPLVWLHGTPGARTVIPSLARVCEAKRLKLITFSRAGYGSSTRRKGRKIVDEAAVVEALLKELGHEKCYVGGWSGGGPHALACAARLKGCVAVLHVAGVAPYDADGLDWMAGQGQDNIDETNASLQGEDAVRKFVEDQRKDMLTADVKDLTEIMATILPDVDREVLLKDDELGQETVDSFKEGLKHGADGWIDDDLAFITPWGFDVSEVKCPVFLYHGDADLMVPYSHGRWLVEHIPEKYLTKHLQPGQGHISIFMGQADQMTDELLSVKY</sequence>
<dbReference type="Gene3D" id="3.40.50.1820">
    <property type="entry name" value="alpha/beta hydrolase"/>
    <property type="match status" value="1"/>
</dbReference>
<comment type="caution">
    <text evidence="2">The sequence shown here is derived from an EMBL/GenBank/DDBJ whole genome shotgun (WGS) entry which is preliminary data.</text>
</comment>
<proteinExistence type="predicted"/>
<name>A0AAE1C6N6_9PEZI</name>
<dbReference type="PANTHER" id="PTHR43433">
    <property type="entry name" value="HYDROLASE, ALPHA/BETA FOLD FAMILY PROTEIN"/>
    <property type="match status" value="1"/>
</dbReference>
<dbReference type="InterPro" id="IPR029058">
    <property type="entry name" value="AB_hydrolase_fold"/>
</dbReference>
<dbReference type="InterPro" id="IPR000073">
    <property type="entry name" value="AB_hydrolase_1"/>
</dbReference>
<dbReference type="EMBL" id="JAUTXT010000001">
    <property type="protein sequence ID" value="KAK3680181.1"/>
    <property type="molecule type" value="Genomic_DNA"/>
</dbReference>
<protein>
    <recommendedName>
        <fullName evidence="1">AB hydrolase-1 domain-containing protein</fullName>
    </recommendedName>
</protein>
<feature type="domain" description="AB hydrolase-1" evidence="1">
    <location>
        <begin position="24"/>
        <end position="277"/>
    </location>
</feature>
<dbReference type="Pfam" id="PF00561">
    <property type="entry name" value="Abhydrolase_1"/>
    <property type="match status" value="1"/>
</dbReference>
<evidence type="ECO:0000313" key="2">
    <source>
        <dbReference type="EMBL" id="KAK3680181.1"/>
    </source>
</evidence>
<dbReference type="AlphaFoldDB" id="A0AAE1C6N6"/>
<organism evidence="2 3">
    <name type="scientific">Recurvomyces mirabilis</name>
    <dbReference type="NCBI Taxonomy" id="574656"/>
    <lineage>
        <taxon>Eukaryota</taxon>
        <taxon>Fungi</taxon>
        <taxon>Dikarya</taxon>
        <taxon>Ascomycota</taxon>
        <taxon>Pezizomycotina</taxon>
        <taxon>Dothideomycetes</taxon>
        <taxon>Dothideomycetidae</taxon>
        <taxon>Mycosphaerellales</taxon>
        <taxon>Teratosphaeriaceae</taxon>
        <taxon>Recurvomyces</taxon>
    </lineage>
</organism>
<evidence type="ECO:0000259" key="1">
    <source>
        <dbReference type="Pfam" id="PF00561"/>
    </source>
</evidence>
<evidence type="ECO:0000313" key="3">
    <source>
        <dbReference type="Proteomes" id="UP001274830"/>
    </source>
</evidence>
<dbReference type="Proteomes" id="UP001274830">
    <property type="component" value="Unassembled WGS sequence"/>
</dbReference>